<keyword evidence="2" id="KW-1185">Reference proteome</keyword>
<dbReference type="AlphaFoldDB" id="A0A9D4FBT7"/>
<gene>
    <name evidence="1" type="ORF">DPMN_148085</name>
</gene>
<sequence>MSEWLIRSLATCTGKRKNIQMNWLVVSLIVSACVIAAFGQEIPEANKLKCRLCNNALELRDCTKQAVCDNRTEECYMDEVITETFNVVYRGGCRGKEQCNGGQTSLVAPGKRDEVIACTRCCSNEDDCNKRLCGLRPDNTNTSQCYFCDSSKSDQASVSKPSDCITLTTCDTDQVCFAKNEYHPGSAMTFKYGCQNKYICRLLMKRVFEDLRHCASAGASDLECQHESQNCDVCCGDAACNYDDCKTIKGRLYKLWTLGKFNNDTLKVIP</sequence>
<name>A0A9D4FBT7_DREPO</name>
<accession>A0A9D4FBT7</accession>
<dbReference type="Proteomes" id="UP000828390">
    <property type="component" value="Unassembled WGS sequence"/>
</dbReference>
<evidence type="ECO:0000313" key="2">
    <source>
        <dbReference type="Proteomes" id="UP000828390"/>
    </source>
</evidence>
<reference evidence="1" key="1">
    <citation type="journal article" date="2019" name="bioRxiv">
        <title>The Genome of the Zebra Mussel, Dreissena polymorpha: A Resource for Invasive Species Research.</title>
        <authorList>
            <person name="McCartney M.A."/>
            <person name="Auch B."/>
            <person name="Kono T."/>
            <person name="Mallez S."/>
            <person name="Zhang Y."/>
            <person name="Obille A."/>
            <person name="Becker A."/>
            <person name="Abrahante J.E."/>
            <person name="Garbe J."/>
            <person name="Badalamenti J.P."/>
            <person name="Herman A."/>
            <person name="Mangelson H."/>
            <person name="Liachko I."/>
            <person name="Sullivan S."/>
            <person name="Sone E.D."/>
            <person name="Koren S."/>
            <person name="Silverstein K.A.T."/>
            <person name="Beckman K.B."/>
            <person name="Gohl D.M."/>
        </authorList>
    </citation>
    <scope>NUCLEOTIDE SEQUENCE</scope>
    <source>
        <strain evidence="1">Duluth1</strain>
        <tissue evidence="1">Whole animal</tissue>
    </source>
</reference>
<evidence type="ECO:0000313" key="1">
    <source>
        <dbReference type="EMBL" id="KAH3794548.1"/>
    </source>
</evidence>
<dbReference type="EMBL" id="JAIWYP010000007">
    <property type="protein sequence ID" value="KAH3794548.1"/>
    <property type="molecule type" value="Genomic_DNA"/>
</dbReference>
<reference evidence="1" key="2">
    <citation type="submission" date="2020-11" db="EMBL/GenBank/DDBJ databases">
        <authorList>
            <person name="McCartney M.A."/>
            <person name="Auch B."/>
            <person name="Kono T."/>
            <person name="Mallez S."/>
            <person name="Becker A."/>
            <person name="Gohl D.M."/>
            <person name="Silverstein K.A.T."/>
            <person name="Koren S."/>
            <person name="Bechman K.B."/>
            <person name="Herman A."/>
            <person name="Abrahante J.E."/>
            <person name="Garbe J."/>
        </authorList>
    </citation>
    <scope>NUCLEOTIDE SEQUENCE</scope>
    <source>
        <strain evidence="1">Duluth1</strain>
        <tissue evidence="1">Whole animal</tissue>
    </source>
</reference>
<protein>
    <submittedName>
        <fullName evidence="1">Uncharacterized protein</fullName>
    </submittedName>
</protein>
<organism evidence="1 2">
    <name type="scientific">Dreissena polymorpha</name>
    <name type="common">Zebra mussel</name>
    <name type="synonym">Mytilus polymorpha</name>
    <dbReference type="NCBI Taxonomy" id="45954"/>
    <lineage>
        <taxon>Eukaryota</taxon>
        <taxon>Metazoa</taxon>
        <taxon>Spiralia</taxon>
        <taxon>Lophotrochozoa</taxon>
        <taxon>Mollusca</taxon>
        <taxon>Bivalvia</taxon>
        <taxon>Autobranchia</taxon>
        <taxon>Heteroconchia</taxon>
        <taxon>Euheterodonta</taxon>
        <taxon>Imparidentia</taxon>
        <taxon>Neoheterodontei</taxon>
        <taxon>Myida</taxon>
        <taxon>Dreissenoidea</taxon>
        <taxon>Dreissenidae</taxon>
        <taxon>Dreissena</taxon>
    </lineage>
</organism>
<comment type="caution">
    <text evidence="1">The sequence shown here is derived from an EMBL/GenBank/DDBJ whole genome shotgun (WGS) entry which is preliminary data.</text>
</comment>
<dbReference type="PROSITE" id="PS51257">
    <property type="entry name" value="PROKAR_LIPOPROTEIN"/>
    <property type="match status" value="1"/>
</dbReference>
<proteinExistence type="predicted"/>